<keyword evidence="2" id="KW-1185">Reference proteome</keyword>
<proteinExistence type="predicted"/>
<evidence type="ECO:0000256" key="1">
    <source>
        <dbReference type="SAM" id="Coils"/>
    </source>
</evidence>
<protein>
    <submittedName>
        <fullName evidence="3">Uncharacterized protein</fullName>
    </submittedName>
</protein>
<sequence length="145" mass="16600">MTIVHKLVEYDSKRCGVTHYSPFIFFFKQLDHANQTMMEEKKLLEKRNVALRTELERLKAEASRPASCESSRVSRESPIFLEYSPSTKPSQSPRPLIIDPVAEGLLPALPICYPRPSLYPYLDLTPSLPRSSFEVPAFLPIHLRV</sequence>
<keyword evidence="1" id="KW-0175">Coiled coil</keyword>
<accession>A0A1I7X8J1</accession>
<reference evidence="3" key="1">
    <citation type="submission" date="2016-11" db="UniProtKB">
        <authorList>
            <consortium name="WormBaseParasite"/>
        </authorList>
    </citation>
    <scope>IDENTIFICATION</scope>
</reference>
<evidence type="ECO:0000313" key="2">
    <source>
        <dbReference type="Proteomes" id="UP000095283"/>
    </source>
</evidence>
<name>A0A1I7X8J1_HETBA</name>
<feature type="coiled-coil region" evidence="1">
    <location>
        <begin position="27"/>
        <end position="61"/>
    </location>
</feature>
<dbReference type="WBParaSite" id="Hba_13961">
    <property type="protein sequence ID" value="Hba_13961"/>
    <property type="gene ID" value="Hba_13961"/>
</dbReference>
<organism evidence="2 3">
    <name type="scientific">Heterorhabditis bacteriophora</name>
    <name type="common">Entomopathogenic nematode worm</name>
    <dbReference type="NCBI Taxonomy" id="37862"/>
    <lineage>
        <taxon>Eukaryota</taxon>
        <taxon>Metazoa</taxon>
        <taxon>Ecdysozoa</taxon>
        <taxon>Nematoda</taxon>
        <taxon>Chromadorea</taxon>
        <taxon>Rhabditida</taxon>
        <taxon>Rhabditina</taxon>
        <taxon>Rhabditomorpha</taxon>
        <taxon>Strongyloidea</taxon>
        <taxon>Heterorhabditidae</taxon>
        <taxon>Heterorhabditis</taxon>
    </lineage>
</organism>
<dbReference type="AlphaFoldDB" id="A0A1I7X8J1"/>
<dbReference type="Proteomes" id="UP000095283">
    <property type="component" value="Unplaced"/>
</dbReference>
<evidence type="ECO:0000313" key="3">
    <source>
        <dbReference type="WBParaSite" id="Hba_13961"/>
    </source>
</evidence>